<comment type="caution">
    <text evidence="2">The sequence shown here is derived from an EMBL/GenBank/DDBJ whole genome shotgun (WGS) entry which is preliminary data.</text>
</comment>
<evidence type="ECO:0000313" key="2">
    <source>
        <dbReference type="EMBL" id="KAG2437505.1"/>
    </source>
</evidence>
<dbReference type="EMBL" id="JAEHOC010000011">
    <property type="protein sequence ID" value="KAG2437505.1"/>
    <property type="molecule type" value="Genomic_DNA"/>
</dbReference>
<evidence type="ECO:0000256" key="1">
    <source>
        <dbReference type="SAM" id="MobiDB-lite"/>
    </source>
</evidence>
<organism evidence="2 3">
    <name type="scientific">Chlamydomonas incerta</name>
    <dbReference type="NCBI Taxonomy" id="51695"/>
    <lineage>
        <taxon>Eukaryota</taxon>
        <taxon>Viridiplantae</taxon>
        <taxon>Chlorophyta</taxon>
        <taxon>core chlorophytes</taxon>
        <taxon>Chlorophyceae</taxon>
        <taxon>CS clade</taxon>
        <taxon>Chlamydomonadales</taxon>
        <taxon>Chlamydomonadaceae</taxon>
        <taxon>Chlamydomonas</taxon>
    </lineage>
</organism>
<dbReference type="AlphaFoldDB" id="A0A835TEW4"/>
<protein>
    <submittedName>
        <fullName evidence="2">Uncharacterized protein</fullName>
    </submittedName>
</protein>
<dbReference type="OrthoDB" id="551234at2759"/>
<accession>A0A835TEW4</accession>
<evidence type="ECO:0000313" key="3">
    <source>
        <dbReference type="Proteomes" id="UP000650467"/>
    </source>
</evidence>
<gene>
    <name evidence="2" type="ORF">HXX76_006154</name>
</gene>
<reference evidence="2" key="1">
    <citation type="journal article" date="2020" name="bioRxiv">
        <title>Comparative genomics of Chlamydomonas.</title>
        <authorList>
            <person name="Craig R.J."/>
            <person name="Hasan A.R."/>
            <person name="Ness R.W."/>
            <person name="Keightley P.D."/>
        </authorList>
    </citation>
    <scope>NUCLEOTIDE SEQUENCE</scope>
    <source>
        <strain evidence="2">SAG 7.73</strain>
    </source>
</reference>
<sequence>MYSLSARALQLLQEHEAEPEDDVAEPRRKRGGRGMAGSNQPKPTTWTWVMTQLMDLMRQYPGGLAEAAIHTELLQRRMRKQGKPDCAAVGGAGDLGVDAPTPATAATAGAAGPPGVATAGGGGAAGRGGAAAADVAVHLPRRISLPALLKVNNKRGGGAAEAQQPGAAEGSPTVVVRVAAVECLAPPAQEWGSGAPHETQGRSWLLHLQEEEGYRREQQQQQQQRQAAAGAGAGAVLCATAAAAAAAAAAAPAAAMHLHSALRLLVMGGTPVIAAGSRVRIGGVPMRRSPGPPDTPYAARLLPSRALVPELPPALVGPAVAGWAAAAAAAAAGADGAATAAAAAAGGGGAAAAGGGAPAWPRFDALVYGGSIRPLDEAVCGALAHVRPGSGQPLQGWLLAKVAAVGLPGLTEAGNYDGRVRRTIRLAPAFAAASPAPGGSGSSSSSSSAAAGSSTTTALVLVGDMVALGDLLLPDELVAVYEPMAVVFQAPAVAAATAASGAAAAAAAPGGSGPQGSAGSEGGAGKRWVEFMATADTIVAVLPPPASPSAQPPAVAAAVAEVTTSLGAAGPEAMDVDPAPPAAAGRVTVAPAPMQVGEGAEAEALTAVAAATALPAHAAGGLACLARRLPLPPPPACAAAVLQAAAAGVRPAAAALQRTALVARVEAILGFSNGFAKGTGGMLRALLADGSGGRAEVALHLARGSKLLSRVWPGHTLVLLGATHTAAPPPHHHQQLQPPPQQQPLLQLRWAEGGPGCELHSLSAMPAATTTPGLVRYTSLEALRRAAVAAAAATAAAGPAAAAGAAVAAEVEEGANAAARGWPAAQLRALAEAAAQLPDPRPGWRQQVPYLTLPYDAACLLGAADVTTITGAGPGRPGAVPAAAVAVAVPGPPGPAEAAGVGGAAAMSAHDGACCSLACVVGIRSVRVATHRVHRSCGRPTSEVELDFGFMEEEGGGGGGGGGGGAIATATAAAAAAAVVAAAAQDTPSKDQRMDGLWHCQLCGQDISAPEMEWAYAPGHLELELELSGRAEDGQQQQLGQGLGQAVAEADAPGAGPGAAWAVLVAADPGALQGLLGVSAAAFHALNSAGRQGAIKNALRDDKGRPRRFVLSVYPVPPAAAAAATAAGATAAVAAHPIGQLQGGHGGLPAPAAAASLDGCWAVAQVRGVDFA</sequence>
<keyword evidence="3" id="KW-1185">Reference proteome</keyword>
<feature type="region of interest" description="Disordered" evidence="1">
    <location>
        <begin position="1"/>
        <end position="44"/>
    </location>
</feature>
<proteinExistence type="predicted"/>
<dbReference type="Proteomes" id="UP000650467">
    <property type="component" value="Unassembled WGS sequence"/>
</dbReference>
<name>A0A835TEW4_CHLIN</name>